<evidence type="ECO:0000256" key="6">
    <source>
        <dbReference type="ARBA" id="ARBA00023136"/>
    </source>
</evidence>
<evidence type="ECO:0000256" key="1">
    <source>
        <dbReference type="ARBA" id="ARBA00004202"/>
    </source>
</evidence>
<dbReference type="AlphaFoldDB" id="A0A7X0TT59"/>
<name>A0A7X0TT59_9GAMM</name>
<dbReference type="Proteomes" id="UP000537141">
    <property type="component" value="Unassembled WGS sequence"/>
</dbReference>
<dbReference type="EMBL" id="JACHHU010000007">
    <property type="protein sequence ID" value="MBB6542745.1"/>
    <property type="molecule type" value="Genomic_DNA"/>
</dbReference>
<dbReference type="GO" id="GO:0005886">
    <property type="term" value="C:plasma membrane"/>
    <property type="evidence" value="ECO:0007669"/>
    <property type="project" value="UniProtKB-SubCell"/>
</dbReference>
<dbReference type="InterPro" id="IPR043148">
    <property type="entry name" value="TagF_C"/>
</dbReference>
<evidence type="ECO:0000256" key="3">
    <source>
        <dbReference type="ARBA" id="ARBA00022475"/>
    </source>
</evidence>
<dbReference type="InterPro" id="IPR043149">
    <property type="entry name" value="TagF_N"/>
</dbReference>
<dbReference type="Gene3D" id="3.40.50.11820">
    <property type="match status" value="1"/>
</dbReference>
<accession>A0A7X0TT59</accession>
<dbReference type="InterPro" id="IPR007554">
    <property type="entry name" value="Glycerophosphate_synth"/>
</dbReference>
<dbReference type="GO" id="GO:0047355">
    <property type="term" value="F:CDP-glycerol glycerophosphotransferase activity"/>
    <property type="evidence" value="ECO:0007669"/>
    <property type="project" value="InterPro"/>
</dbReference>
<keyword evidence="3" id="KW-1003">Cell membrane</keyword>
<evidence type="ECO:0000313" key="7">
    <source>
        <dbReference type="EMBL" id="MBB6542745.1"/>
    </source>
</evidence>
<comment type="caution">
    <text evidence="7">The sequence shown here is derived from an EMBL/GenBank/DDBJ whole genome shotgun (WGS) entry which is preliminary data.</text>
</comment>
<dbReference type="Gene3D" id="3.40.50.12580">
    <property type="match status" value="1"/>
</dbReference>
<keyword evidence="8" id="KW-1185">Reference proteome</keyword>
<evidence type="ECO:0000256" key="5">
    <source>
        <dbReference type="ARBA" id="ARBA00022944"/>
    </source>
</evidence>
<dbReference type="GO" id="GO:0019350">
    <property type="term" value="P:teichoic acid biosynthetic process"/>
    <property type="evidence" value="ECO:0007669"/>
    <property type="project" value="UniProtKB-KW"/>
</dbReference>
<dbReference type="Pfam" id="PF04464">
    <property type="entry name" value="Glyphos_transf"/>
    <property type="match status" value="1"/>
</dbReference>
<evidence type="ECO:0000256" key="4">
    <source>
        <dbReference type="ARBA" id="ARBA00022679"/>
    </source>
</evidence>
<sequence>MKSAFLLLLKWLIYPVGKVFIRDKNLWVFGSRQGQFVDNPKYYFLHIAEEEKAITPVWISEDQNTVTYLNECGYKAYYRWSLKGVITSLKAGVFVYAFDANDINFFCSAGAKLVNLYHGIPLKKIEFDTTVGNSRRVYHPHTLYEKILTKIRSMPKWKPIDLFQLPSPALKTIHDGAFNQLIKNYQYGINPRLAPLVDASNLNKLITNDALKAKSWVEGYDKVWIYMPTWRVGNPDIIEQAFPDLEKLNQVLRRKNILLIFKMHLYSDDVINNCSHIKLFPANIDVYPFLTTVDVLITDYSSIAFDVSLINTPIIFYAYDLTEYIATSSEGFYFNYDDFTNHAAISNFNQLIDIIETQHLQNKCVGNDIKHAIWSQTEKLSVFESNTRLTKAIQNLWNV</sequence>
<comment type="subcellular location">
    <subcellularLocation>
        <location evidence="1">Cell membrane</location>
        <topology evidence="1">Peripheral membrane protein</topology>
    </subcellularLocation>
</comment>
<proteinExistence type="inferred from homology"/>
<protein>
    <submittedName>
        <fullName evidence="7">CDP-glycerol glycerophosphotransferase (TagB/SpsB family)</fullName>
    </submittedName>
</protein>
<reference evidence="7 8" key="1">
    <citation type="submission" date="2020-08" db="EMBL/GenBank/DDBJ databases">
        <title>Genomic Encyclopedia of Type Strains, Phase IV (KMG-IV): sequencing the most valuable type-strain genomes for metagenomic binning, comparative biology and taxonomic classification.</title>
        <authorList>
            <person name="Goeker M."/>
        </authorList>
    </citation>
    <scope>NUCLEOTIDE SEQUENCE [LARGE SCALE GENOMIC DNA]</scope>
    <source>
        <strain evidence="7 8">DSM 26287</strain>
    </source>
</reference>
<keyword evidence="5" id="KW-0777">Teichoic acid biosynthesis</keyword>
<keyword evidence="6" id="KW-0472">Membrane</keyword>
<evidence type="ECO:0000256" key="2">
    <source>
        <dbReference type="ARBA" id="ARBA00010488"/>
    </source>
</evidence>
<dbReference type="PANTHER" id="PTHR37316">
    <property type="entry name" value="TEICHOIC ACID GLYCEROL-PHOSPHATE PRIMASE"/>
    <property type="match status" value="1"/>
</dbReference>
<comment type="similarity">
    <text evidence="2">Belongs to the CDP-glycerol glycerophosphotransferase family.</text>
</comment>
<dbReference type="SUPFAM" id="SSF53756">
    <property type="entry name" value="UDP-Glycosyltransferase/glycogen phosphorylase"/>
    <property type="match status" value="1"/>
</dbReference>
<dbReference type="InterPro" id="IPR051612">
    <property type="entry name" value="Teichoic_Acid_Biosynth"/>
</dbReference>
<dbReference type="RefSeq" id="WP_184423556.1">
    <property type="nucleotide sequence ID" value="NZ_AP027362.1"/>
</dbReference>
<evidence type="ECO:0000313" key="8">
    <source>
        <dbReference type="Proteomes" id="UP000537141"/>
    </source>
</evidence>
<gene>
    <name evidence="7" type="ORF">HNQ55_001245</name>
</gene>
<organism evidence="7 8">
    <name type="scientific">Thalassotalea piscium</name>
    <dbReference type="NCBI Taxonomy" id="1230533"/>
    <lineage>
        <taxon>Bacteria</taxon>
        <taxon>Pseudomonadati</taxon>
        <taxon>Pseudomonadota</taxon>
        <taxon>Gammaproteobacteria</taxon>
        <taxon>Alteromonadales</taxon>
        <taxon>Colwelliaceae</taxon>
        <taxon>Thalassotalea</taxon>
    </lineage>
</organism>
<keyword evidence="4 7" id="KW-0808">Transferase</keyword>
<dbReference type="PANTHER" id="PTHR37316:SF3">
    <property type="entry name" value="TEICHOIC ACID GLYCEROL-PHOSPHATE TRANSFERASE"/>
    <property type="match status" value="1"/>
</dbReference>